<dbReference type="Proteomes" id="UP000195557">
    <property type="component" value="Unassembled WGS sequence"/>
</dbReference>
<dbReference type="EMBL" id="KZ155772">
    <property type="protein sequence ID" value="OUS48877.1"/>
    <property type="molecule type" value="Genomic_DNA"/>
</dbReference>
<proteinExistence type="predicted"/>
<name>A0A1Y5IJP3_OSTTA</name>
<accession>A0A1Y5IJP3</accession>
<dbReference type="AlphaFoldDB" id="A0A1Y5IJP3"/>
<feature type="coiled-coil region" evidence="1">
    <location>
        <begin position="413"/>
        <end position="440"/>
    </location>
</feature>
<gene>
    <name evidence="3" type="ORF">BE221DRAFT_197195</name>
</gene>
<feature type="coiled-coil region" evidence="1">
    <location>
        <begin position="264"/>
        <end position="358"/>
    </location>
</feature>
<protein>
    <submittedName>
        <fullName evidence="3">Putative M protein</fullName>
    </submittedName>
</protein>
<evidence type="ECO:0000313" key="3">
    <source>
        <dbReference type="EMBL" id="OUS48877.1"/>
    </source>
</evidence>
<evidence type="ECO:0000256" key="2">
    <source>
        <dbReference type="SAM" id="MobiDB-lite"/>
    </source>
</evidence>
<feature type="coiled-coil region" evidence="1">
    <location>
        <begin position="109"/>
        <end position="155"/>
    </location>
</feature>
<reference evidence="3" key="1">
    <citation type="submission" date="2017-04" db="EMBL/GenBank/DDBJ databases">
        <title>Population genomics of picophytoplankton unveils novel chromosome hypervariability.</title>
        <authorList>
            <consortium name="DOE Joint Genome Institute"/>
            <person name="Blanc-Mathieu R."/>
            <person name="Krasovec M."/>
            <person name="Hebrard M."/>
            <person name="Yau S."/>
            <person name="Desgranges E."/>
            <person name="Martin J."/>
            <person name="Schackwitz W."/>
            <person name="Kuo A."/>
            <person name="Salin G."/>
            <person name="Donnadieu C."/>
            <person name="Desdevises Y."/>
            <person name="Sanchez-Ferandin S."/>
            <person name="Moreau H."/>
            <person name="Rivals E."/>
            <person name="Grigoriev I.V."/>
            <person name="Grimsley N."/>
            <person name="Eyre-Walker A."/>
            <person name="Piganeau G."/>
        </authorList>
    </citation>
    <scope>NUCLEOTIDE SEQUENCE [LARGE SCALE GENOMIC DNA]</scope>
    <source>
        <strain evidence="3">RCC 1115</strain>
    </source>
</reference>
<organism evidence="3">
    <name type="scientific">Ostreococcus tauri</name>
    <name type="common">Marine green alga</name>
    <dbReference type="NCBI Taxonomy" id="70448"/>
    <lineage>
        <taxon>Eukaryota</taxon>
        <taxon>Viridiplantae</taxon>
        <taxon>Chlorophyta</taxon>
        <taxon>Mamiellophyceae</taxon>
        <taxon>Mamiellales</taxon>
        <taxon>Bathycoccaceae</taxon>
        <taxon>Ostreococcus</taxon>
    </lineage>
</organism>
<keyword evidence="1" id="KW-0175">Coiled coil</keyword>
<feature type="region of interest" description="Disordered" evidence="2">
    <location>
        <begin position="1"/>
        <end position="20"/>
    </location>
</feature>
<sequence>MASSPSTPERAGASPDARSPARRFAVDDFLRVEDVAKGEREWTRVTPCVRRAIEGVSYVLRRHERESDRTRAVGEALTRRVSALEVERGSRDGTPTTMMMIPDASRRDVEALRMELAEARHEASEKRCEALEDAVRELREELASARAVASAMVDRVGALEALHATTASKTAMDLFELETTIETRTSASAEASARAVDSRLDILAGEIADVRTMSREMEVEVQETRAKANQTALALASADIPALASELEIVKARAVRASQDANLVNDALLEVRENSESIERLTEECREDVRRVGDTAERVRETYEQFEKLLAKTEEMQTMANEFVETIDARGHQALDHIEKEAQRIATLGEEIASTSEQHAHLVQEQGEALSSQLKEWGVKVVQTVSEKAESSVNEVMEYRLREIESSVDSVAARNAEKAAQEARKAVTLAEEALRKTNDEDNAFKDSVLSSVNKMKAASDRADELKQWINKQFTTFAELREESIAALRGSEKSSVDMLANIAEEHIRSMKRVLGEAEATRGIVEAGFKTRIDRLDERFERFEARVASSELRVESCEVSMKLEKAAAGPNAEAQAKSIAAVEKTMKQNIAAVEKNMMENVSAVEKDLRLELTELTDRAVHGMRRELTPIQEALFGGDIARSPIGSPFSKSSMHIDVYSATTTSYGDTGPIQARLMHLARKQDEQDLIIHSMHESMERTIKDRPSTTSVRELIDGVSKRVDALQEVVEWDKHEKQKTKRILTELRGYVDSRCAKLETTALRDWNKIGAEKAEMIVSKESYVDHGRKFVTHPELQAAIAIVEEHIKRLSRRMESNSSESNRAALAGVVDADLISF</sequence>
<evidence type="ECO:0000256" key="1">
    <source>
        <dbReference type="SAM" id="Coils"/>
    </source>
</evidence>